<evidence type="ECO:0000313" key="2">
    <source>
        <dbReference type="EMBL" id="CBY25141.1"/>
    </source>
</evidence>
<gene>
    <name evidence="2" type="ORF">GSOID_T00018183001</name>
</gene>
<evidence type="ECO:0000313" key="3">
    <source>
        <dbReference type="Proteomes" id="UP000001307"/>
    </source>
</evidence>
<feature type="region of interest" description="Disordered" evidence="1">
    <location>
        <begin position="276"/>
        <end position="434"/>
    </location>
</feature>
<organism evidence="2">
    <name type="scientific">Oikopleura dioica</name>
    <name type="common">Tunicate</name>
    <dbReference type="NCBI Taxonomy" id="34765"/>
    <lineage>
        <taxon>Eukaryota</taxon>
        <taxon>Metazoa</taxon>
        <taxon>Chordata</taxon>
        <taxon>Tunicata</taxon>
        <taxon>Appendicularia</taxon>
        <taxon>Copelata</taxon>
        <taxon>Oikopleuridae</taxon>
        <taxon>Oikopleura</taxon>
    </lineage>
</organism>
<sequence length="824" mass="92271">MDELPFGYDFDINTFPSNNGIKSGQRSTDDRSLVTQICGQEDSFSAKWRPVASRISGLDEIFGLDEPEPIPINPSPTQPSPLQQPSSSGLQNSTPSSIQGNELGLELTPQHSSSGKQDISPHTSEALSTHDPCTPQAAMPALNPMNEWIKDVKSEVVDDDLFGTNSMSQKVLKKEIITEIAKRTKTKNSESNTTIMMSPAELERKTIKPTNSLQAMIMRDEEQAPVQSNNSLTEKGFVQLRLEDIKKSPGYMDDSIASSSAHQPLLQHDASEVIGIDEDNDDQPLDNLDFDANPGSSGTFQSPTPLEIPAELTQKIHETESIKNEFMNAQQEENKSKKSVPVLVPPPVVGLDRKSDLPQMPKLVPCPSPRRPQSAGSSRNSPSRKRKSSPAHTELPVNTPIIQPTVLQPPKLTAITPPKTTMSSSDNEQPQKEPPIIDVGARCFVKYDQYYYPAVVHEILGPQTNKCKVSFCDQQMTKAISVDKSDILLISDLEVGMKTVARNIISKDEWVPCTITGKIGRYRNVDLRQEKNRRFYSTRCGYRVMFEDSSNREVHSFVSVKSNFFFNSSTDFSVFRLRTGAFRHSCSFNTRFQRFIAFFLIFKIYSRNSVAAQTTNTLPNASNLMLDNVIITPRRKRKERVTLNSTNPVKRNRQALDTAYILDDGRGIQIPEEALRKVGTDTAEINELVNARRVLYKFVTTTKSLKMPSRSLFIALLNNVQIVRWSSRTSNFEPLLTDKNRNRLFEGYRFEFTEPIPNNELLTEFINLAGGALYIPELEDDNIIDIEKEHVANVFTVEGRKTGQVTLSALLEGIFKGSRPSFSP</sequence>
<protein>
    <submittedName>
        <fullName evidence="2">Uncharacterized protein</fullName>
    </submittedName>
</protein>
<feature type="compositionally biased region" description="Basic and acidic residues" evidence="1">
    <location>
        <begin position="314"/>
        <end position="323"/>
    </location>
</feature>
<feature type="compositionally biased region" description="Polar residues" evidence="1">
    <location>
        <begin position="89"/>
        <end position="100"/>
    </location>
</feature>
<reference evidence="2" key="1">
    <citation type="journal article" date="2010" name="Science">
        <title>Plasticity of animal genome architecture unmasked by rapid evolution of a pelagic tunicate.</title>
        <authorList>
            <person name="Denoeud F."/>
            <person name="Henriet S."/>
            <person name="Mungpakdee S."/>
            <person name="Aury J.M."/>
            <person name="Da Silva C."/>
            <person name="Brinkmann H."/>
            <person name="Mikhaleva J."/>
            <person name="Olsen L.C."/>
            <person name="Jubin C."/>
            <person name="Canestro C."/>
            <person name="Bouquet J.M."/>
            <person name="Danks G."/>
            <person name="Poulain J."/>
            <person name="Campsteijn C."/>
            <person name="Adamski M."/>
            <person name="Cross I."/>
            <person name="Yadetie F."/>
            <person name="Muffato M."/>
            <person name="Louis A."/>
            <person name="Butcher S."/>
            <person name="Tsagkogeorga G."/>
            <person name="Konrad A."/>
            <person name="Singh S."/>
            <person name="Jensen M.F."/>
            <person name="Cong E.H."/>
            <person name="Eikeseth-Otteraa H."/>
            <person name="Noel B."/>
            <person name="Anthouard V."/>
            <person name="Porcel B.M."/>
            <person name="Kachouri-Lafond R."/>
            <person name="Nishino A."/>
            <person name="Ugolini M."/>
            <person name="Chourrout P."/>
            <person name="Nishida H."/>
            <person name="Aasland R."/>
            <person name="Huzurbazar S."/>
            <person name="Westhof E."/>
            <person name="Delsuc F."/>
            <person name="Lehrach H."/>
            <person name="Reinhardt R."/>
            <person name="Weissenbach J."/>
            <person name="Roy S.W."/>
            <person name="Artiguenave F."/>
            <person name="Postlethwait J.H."/>
            <person name="Manak J.R."/>
            <person name="Thompson E.M."/>
            <person name="Jaillon O."/>
            <person name="Du Pasquier L."/>
            <person name="Boudinot P."/>
            <person name="Liberles D.A."/>
            <person name="Volff J.N."/>
            <person name="Philippe H."/>
            <person name="Lenhard B."/>
            <person name="Roest Crollius H."/>
            <person name="Wincker P."/>
            <person name="Chourrout D."/>
        </authorList>
    </citation>
    <scope>NUCLEOTIDE SEQUENCE [LARGE SCALE GENOMIC DNA]</scope>
</reference>
<feature type="region of interest" description="Disordered" evidence="1">
    <location>
        <begin position="63"/>
        <end position="140"/>
    </location>
</feature>
<accession>E4XR65</accession>
<evidence type="ECO:0000256" key="1">
    <source>
        <dbReference type="SAM" id="MobiDB-lite"/>
    </source>
</evidence>
<feature type="compositionally biased region" description="Pro residues" evidence="1">
    <location>
        <begin position="69"/>
        <end position="79"/>
    </location>
</feature>
<dbReference type="OrthoDB" id="10387453at2759"/>
<dbReference type="InParanoid" id="E4XR65"/>
<feature type="compositionally biased region" description="Polar residues" evidence="1">
    <location>
        <begin position="418"/>
        <end position="428"/>
    </location>
</feature>
<name>E4XR65_OIKDI</name>
<proteinExistence type="predicted"/>
<dbReference type="EMBL" id="FN653114">
    <property type="protein sequence ID" value="CBY25141.1"/>
    <property type="molecule type" value="Genomic_DNA"/>
</dbReference>
<dbReference type="Proteomes" id="UP000001307">
    <property type="component" value="Unassembled WGS sequence"/>
</dbReference>
<feature type="compositionally biased region" description="Polar residues" evidence="1">
    <location>
        <begin position="294"/>
        <end position="304"/>
    </location>
</feature>
<dbReference type="AlphaFoldDB" id="E4XR65"/>
<feature type="compositionally biased region" description="Polar residues" evidence="1">
    <location>
        <begin position="109"/>
        <end position="127"/>
    </location>
</feature>
<keyword evidence="3" id="KW-1185">Reference proteome</keyword>